<sequence>MDMSQIGNMVSMLNSMGGVDFNNLLKSSGLGDKAGGEGCDTNRTNSSSLILIILIVLLCCWKKRGLGFGTGCGNNYNNNCLDDCCCLCKKKDRKHCEKLKKKIRKAKCQCCGQNECCERDNCCGGSYGNNSCGLGGFGGFGNCFGNQGSGIIVWIIFAILILKKLNCGANGLNSIFESLGDKDECDNCLD</sequence>
<organism evidence="1 2">
    <name type="scientific">Clostridium grantii DSM 8605</name>
    <dbReference type="NCBI Taxonomy" id="1121316"/>
    <lineage>
        <taxon>Bacteria</taxon>
        <taxon>Bacillati</taxon>
        <taxon>Bacillota</taxon>
        <taxon>Clostridia</taxon>
        <taxon>Eubacteriales</taxon>
        <taxon>Clostridiaceae</taxon>
        <taxon>Clostridium</taxon>
    </lineage>
</organism>
<name>A0A1M5WC95_9CLOT</name>
<proteinExistence type="predicted"/>
<dbReference type="STRING" id="1121316.SAMN02745207_02796"/>
<gene>
    <name evidence="1" type="ORF">SAMN02745207_02796</name>
</gene>
<dbReference type="RefSeq" id="WP_073339037.1">
    <property type="nucleotide sequence ID" value="NZ_FQXM01000016.1"/>
</dbReference>
<keyword evidence="2" id="KW-1185">Reference proteome</keyword>
<dbReference type="Proteomes" id="UP000184447">
    <property type="component" value="Unassembled WGS sequence"/>
</dbReference>
<dbReference type="EMBL" id="FQXM01000016">
    <property type="protein sequence ID" value="SHH84833.1"/>
    <property type="molecule type" value="Genomic_DNA"/>
</dbReference>
<reference evidence="1 2" key="1">
    <citation type="submission" date="2016-11" db="EMBL/GenBank/DDBJ databases">
        <authorList>
            <person name="Jaros S."/>
            <person name="Januszkiewicz K."/>
            <person name="Wedrychowicz H."/>
        </authorList>
    </citation>
    <scope>NUCLEOTIDE SEQUENCE [LARGE SCALE GENOMIC DNA]</scope>
    <source>
        <strain evidence="1 2">DSM 8605</strain>
    </source>
</reference>
<dbReference type="AlphaFoldDB" id="A0A1M5WC95"/>
<evidence type="ECO:0000313" key="2">
    <source>
        <dbReference type="Proteomes" id="UP000184447"/>
    </source>
</evidence>
<evidence type="ECO:0000313" key="1">
    <source>
        <dbReference type="EMBL" id="SHH84833.1"/>
    </source>
</evidence>
<protein>
    <submittedName>
        <fullName evidence="1">Uncharacterized protein</fullName>
    </submittedName>
</protein>
<accession>A0A1M5WC95</accession>